<dbReference type="InterPro" id="IPR005814">
    <property type="entry name" value="Aminotrans_3"/>
</dbReference>
<reference evidence="3 4" key="1">
    <citation type="submission" date="2024-06" db="EMBL/GenBank/DDBJ databases">
        <title>The Natural Products Discovery Center: Release of the First 8490 Sequenced Strains for Exploring Actinobacteria Biosynthetic Diversity.</title>
        <authorList>
            <person name="Kalkreuter E."/>
            <person name="Kautsar S.A."/>
            <person name="Yang D."/>
            <person name="Bader C.D."/>
            <person name="Teijaro C.N."/>
            <person name="Fluegel L."/>
            <person name="Davis C.M."/>
            <person name="Simpson J.R."/>
            <person name="Lauterbach L."/>
            <person name="Steele A.D."/>
            <person name="Gui C."/>
            <person name="Meng S."/>
            <person name="Li G."/>
            <person name="Viehrig K."/>
            <person name="Ye F."/>
            <person name="Su P."/>
            <person name="Kiefer A.F."/>
            <person name="Nichols A."/>
            <person name="Cepeda A.J."/>
            <person name="Yan W."/>
            <person name="Fan B."/>
            <person name="Jiang Y."/>
            <person name="Adhikari A."/>
            <person name="Zheng C.-J."/>
            <person name="Schuster L."/>
            <person name="Cowan T.M."/>
            <person name="Smanski M.J."/>
            <person name="Chevrette M.G."/>
            <person name="De Carvalho L.P.S."/>
            <person name="Shen B."/>
        </authorList>
    </citation>
    <scope>NUCLEOTIDE SEQUENCE [LARGE SCALE GENOMIC DNA]</scope>
    <source>
        <strain evidence="3 4">NPDC019708</strain>
    </source>
</reference>
<protein>
    <submittedName>
        <fullName evidence="3">Aminotransferase class III-fold pyridoxal phosphate-dependent enzyme</fullName>
    </submittedName>
</protein>
<organism evidence="3 4">
    <name type="scientific">Nocardia rhamnosiphila</name>
    <dbReference type="NCBI Taxonomy" id="426716"/>
    <lineage>
        <taxon>Bacteria</taxon>
        <taxon>Bacillati</taxon>
        <taxon>Actinomycetota</taxon>
        <taxon>Actinomycetes</taxon>
        <taxon>Mycobacteriales</taxon>
        <taxon>Nocardiaceae</taxon>
        <taxon>Nocardia</taxon>
    </lineage>
</organism>
<keyword evidence="4" id="KW-1185">Reference proteome</keyword>
<keyword evidence="3" id="KW-0808">Transferase</keyword>
<dbReference type="GO" id="GO:0008483">
    <property type="term" value="F:transaminase activity"/>
    <property type="evidence" value="ECO:0007669"/>
    <property type="project" value="UniProtKB-KW"/>
</dbReference>
<dbReference type="Proteomes" id="UP001550628">
    <property type="component" value="Unassembled WGS sequence"/>
</dbReference>
<dbReference type="InterPro" id="IPR015421">
    <property type="entry name" value="PyrdxlP-dep_Trfase_major"/>
</dbReference>
<dbReference type="Gene3D" id="3.90.1150.10">
    <property type="entry name" value="Aspartate Aminotransferase, domain 1"/>
    <property type="match status" value="1"/>
</dbReference>
<dbReference type="RefSeq" id="WP_356959717.1">
    <property type="nucleotide sequence ID" value="NZ_JBEYBD010000033.1"/>
</dbReference>
<name>A0ABV2WXM0_9NOCA</name>
<dbReference type="Gene3D" id="3.40.640.10">
    <property type="entry name" value="Type I PLP-dependent aspartate aminotransferase-like (Major domain)"/>
    <property type="match status" value="1"/>
</dbReference>
<dbReference type="PANTHER" id="PTHR43713">
    <property type="entry name" value="GLUTAMATE-1-SEMIALDEHYDE 2,1-AMINOMUTASE"/>
    <property type="match status" value="1"/>
</dbReference>
<comment type="cofactor">
    <cofactor evidence="1">
        <name>pyridoxal 5'-phosphate</name>
        <dbReference type="ChEBI" id="CHEBI:597326"/>
    </cofactor>
</comment>
<comment type="caution">
    <text evidence="3">The sequence shown here is derived from an EMBL/GenBank/DDBJ whole genome shotgun (WGS) entry which is preliminary data.</text>
</comment>
<keyword evidence="3" id="KW-0032">Aminotransferase</keyword>
<dbReference type="Pfam" id="PF00202">
    <property type="entry name" value="Aminotran_3"/>
    <property type="match status" value="1"/>
</dbReference>
<proteinExistence type="predicted"/>
<evidence type="ECO:0000256" key="1">
    <source>
        <dbReference type="ARBA" id="ARBA00001933"/>
    </source>
</evidence>
<keyword evidence="2" id="KW-0663">Pyridoxal phosphate</keyword>
<dbReference type="InterPro" id="IPR015422">
    <property type="entry name" value="PyrdxlP-dep_Trfase_small"/>
</dbReference>
<accession>A0ABV2WXM0</accession>
<evidence type="ECO:0000313" key="3">
    <source>
        <dbReference type="EMBL" id="MEU1955642.1"/>
    </source>
</evidence>
<gene>
    <name evidence="3" type="ORF">ABZ510_27765</name>
</gene>
<dbReference type="SUPFAM" id="SSF53383">
    <property type="entry name" value="PLP-dependent transferases"/>
    <property type="match status" value="1"/>
</dbReference>
<dbReference type="EMBL" id="JBEYBF010000026">
    <property type="protein sequence ID" value="MEU1955642.1"/>
    <property type="molecule type" value="Genomic_DNA"/>
</dbReference>
<dbReference type="PANTHER" id="PTHR43713:SF3">
    <property type="entry name" value="GLUTAMATE-1-SEMIALDEHYDE 2,1-AMINOMUTASE 1, CHLOROPLASTIC-RELATED"/>
    <property type="match status" value="1"/>
</dbReference>
<evidence type="ECO:0000313" key="4">
    <source>
        <dbReference type="Proteomes" id="UP001550628"/>
    </source>
</evidence>
<dbReference type="InterPro" id="IPR015424">
    <property type="entry name" value="PyrdxlP-dep_Trfase"/>
</dbReference>
<sequence>MPDLSVYGKAMAGGFTQSAVVGRAELVDQVTDGVTHAGTFNANPIALAAVEATMRVLADSDVYEVLETISAEFDSIVGAVLRSFPGSGSFNRVGSLLQYVPAGGTTGLHGTGGLWTTIMEGMLRRGFLFMPSGKIFLSTSHTTADIEATAAALSQVISMH</sequence>
<evidence type="ECO:0000256" key="2">
    <source>
        <dbReference type="ARBA" id="ARBA00022898"/>
    </source>
</evidence>